<accession>A0A2J6TAK4</accession>
<dbReference type="InterPro" id="IPR036866">
    <property type="entry name" value="RibonucZ/Hydroxyglut_hydro"/>
</dbReference>
<dbReference type="OrthoDB" id="3481168at2759"/>
<dbReference type="InParanoid" id="A0A2J6TAK4"/>
<dbReference type="AlphaFoldDB" id="A0A2J6TAK4"/>
<organism evidence="2 3">
    <name type="scientific">Hyaloscypha bicolor E</name>
    <dbReference type="NCBI Taxonomy" id="1095630"/>
    <lineage>
        <taxon>Eukaryota</taxon>
        <taxon>Fungi</taxon>
        <taxon>Dikarya</taxon>
        <taxon>Ascomycota</taxon>
        <taxon>Pezizomycotina</taxon>
        <taxon>Leotiomycetes</taxon>
        <taxon>Helotiales</taxon>
        <taxon>Hyaloscyphaceae</taxon>
        <taxon>Hyaloscypha</taxon>
        <taxon>Hyaloscypha bicolor</taxon>
    </lineage>
</organism>
<dbReference type="Gene3D" id="3.60.15.10">
    <property type="entry name" value="Ribonuclease Z/Hydroxyacylglutathione hydrolase-like"/>
    <property type="match status" value="1"/>
</dbReference>
<evidence type="ECO:0008006" key="4">
    <source>
        <dbReference type="Google" id="ProtNLM"/>
    </source>
</evidence>
<keyword evidence="3" id="KW-1185">Reference proteome</keyword>
<feature type="chain" id="PRO_5014397777" description="Metallo-beta-lactamase domain-containing protein" evidence="1">
    <location>
        <begin position="19"/>
        <end position="519"/>
    </location>
</feature>
<dbReference type="SUPFAM" id="SSF56281">
    <property type="entry name" value="Metallo-hydrolase/oxidoreductase"/>
    <property type="match status" value="1"/>
</dbReference>
<feature type="signal peptide" evidence="1">
    <location>
        <begin position="1"/>
        <end position="18"/>
    </location>
</feature>
<keyword evidence="1" id="KW-0732">Signal</keyword>
<evidence type="ECO:0000313" key="2">
    <source>
        <dbReference type="EMBL" id="PMD60013.1"/>
    </source>
</evidence>
<dbReference type="GeneID" id="36582887"/>
<dbReference type="Proteomes" id="UP000235371">
    <property type="component" value="Unassembled WGS sequence"/>
</dbReference>
<proteinExistence type="predicted"/>
<reference evidence="2 3" key="1">
    <citation type="submission" date="2016-04" db="EMBL/GenBank/DDBJ databases">
        <title>A degradative enzymes factory behind the ericoid mycorrhizal symbiosis.</title>
        <authorList>
            <consortium name="DOE Joint Genome Institute"/>
            <person name="Martino E."/>
            <person name="Morin E."/>
            <person name="Grelet G."/>
            <person name="Kuo A."/>
            <person name="Kohler A."/>
            <person name="Daghino S."/>
            <person name="Barry K."/>
            <person name="Choi C."/>
            <person name="Cichocki N."/>
            <person name="Clum A."/>
            <person name="Copeland A."/>
            <person name="Hainaut M."/>
            <person name="Haridas S."/>
            <person name="Labutti K."/>
            <person name="Lindquist E."/>
            <person name="Lipzen A."/>
            <person name="Khouja H.-R."/>
            <person name="Murat C."/>
            <person name="Ohm R."/>
            <person name="Olson A."/>
            <person name="Spatafora J."/>
            <person name="Veneault-Fourrey C."/>
            <person name="Henrissat B."/>
            <person name="Grigoriev I."/>
            <person name="Martin F."/>
            <person name="Perotto S."/>
        </authorList>
    </citation>
    <scope>NUCLEOTIDE SEQUENCE [LARGE SCALE GENOMIC DNA]</scope>
    <source>
        <strain evidence="2 3">E</strain>
    </source>
</reference>
<name>A0A2J6TAK4_9HELO</name>
<protein>
    <recommendedName>
        <fullName evidence="4">Metallo-beta-lactamase domain-containing protein</fullName>
    </recommendedName>
</protein>
<sequence>MVLSPLVTLLFLASIVSSTAPPAHFSSSEILGKAIEALGGADALRAINGISYHSYLYRTQSLEESKTPGIPDTGVASSGSETISYDFSGNSSEVVQRIDKTYTLGNFWNFARPNLDPVDVSIVVHGGSAGYGCYVKGNEHIFNDPSSAFGYTDGKYIAVTDISLNITVIFDPESFLPYLVRSYEDHLIFGPSTNDYVLTNYTEIGGIKFPRLVQIMYNENSLLLHSLRDTITINPTFDVGFFDGIPLSQIGSTFSLSPPSAPVLSTEYGAAEVFENNGNLVWYGPYPGSLANLTVTRPVPELPNLYHLDFEGSIYTCTVGVFDDFVMVTDAAPHQSKLVIKWVQEQLHRKVTHLLVTHHHHDHNYGAVDFVAAGATLVVPEDYTYYWQAIPGVKFETVAEGKPFKHKDSGMQVRAIWHNKFVHADDWMYFVWTTACPGADSPMVATIADAWSPGFIGYEFDHLLASQYLDLAREDHMPHDYLVVPIHGTPHNVTDLYELLGYAYPKYVTTDFLPGGHLC</sequence>
<dbReference type="RefSeq" id="XP_024736917.1">
    <property type="nucleotide sequence ID" value="XM_024874807.1"/>
</dbReference>
<evidence type="ECO:0000256" key="1">
    <source>
        <dbReference type="SAM" id="SignalP"/>
    </source>
</evidence>
<dbReference type="EMBL" id="KZ613803">
    <property type="protein sequence ID" value="PMD60013.1"/>
    <property type="molecule type" value="Genomic_DNA"/>
</dbReference>
<evidence type="ECO:0000313" key="3">
    <source>
        <dbReference type="Proteomes" id="UP000235371"/>
    </source>
</evidence>
<gene>
    <name evidence="2" type="ORF">K444DRAFT_529420</name>
</gene>